<accession>A0A7R9CXM1</accession>
<dbReference type="InterPro" id="IPR053093">
    <property type="entry name" value="GPCR-like"/>
</dbReference>
<feature type="transmembrane region" description="Helical" evidence="8">
    <location>
        <begin position="118"/>
        <end position="140"/>
    </location>
</feature>
<keyword evidence="4 8" id="KW-1133">Transmembrane helix</keyword>
<proteinExistence type="inferred from homology"/>
<dbReference type="GO" id="GO:0016020">
    <property type="term" value="C:membrane"/>
    <property type="evidence" value="ECO:0007669"/>
    <property type="project" value="UniProtKB-SubCell"/>
</dbReference>
<evidence type="ECO:0000259" key="9">
    <source>
        <dbReference type="PROSITE" id="PS50262"/>
    </source>
</evidence>
<feature type="transmembrane region" description="Helical" evidence="8">
    <location>
        <begin position="193"/>
        <end position="214"/>
    </location>
</feature>
<feature type="compositionally biased region" description="Polar residues" evidence="7">
    <location>
        <begin position="472"/>
        <end position="494"/>
    </location>
</feature>
<dbReference type="PANTHER" id="PTHR47760">
    <property type="entry name" value="G-PROTEIN COUPLED RECEPTOR B0563.6-LIKE PROTEIN-RELATED"/>
    <property type="match status" value="1"/>
</dbReference>
<evidence type="ECO:0000256" key="7">
    <source>
        <dbReference type="SAM" id="MobiDB-lite"/>
    </source>
</evidence>
<comment type="subcellular location">
    <subcellularLocation>
        <location evidence="1">Membrane</location>
    </subcellularLocation>
</comment>
<evidence type="ECO:0000256" key="4">
    <source>
        <dbReference type="ARBA" id="ARBA00022989"/>
    </source>
</evidence>
<feature type="domain" description="G-protein coupled receptors family 1 profile" evidence="9">
    <location>
        <begin position="134"/>
        <end position="424"/>
    </location>
</feature>
<evidence type="ECO:0000313" key="10">
    <source>
        <dbReference type="EMBL" id="CAD7403429.1"/>
    </source>
</evidence>
<evidence type="ECO:0000256" key="6">
    <source>
        <dbReference type="RuleBase" id="RU000688"/>
    </source>
</evidence>
<dbReference type="PANTHER" id="PTHR47760:SF1">
    <property type="entry name" value="G-PROTEIN COUPLED RECEPTORS FAMILY 1 PROFILE DOMAIN-CONTAINING PROTEIN"/>
    <property type="match status" value="1"/>
</dbReference>
<evidence type="ECO:0000256" key="5">
    <source>
        <dbReference type="ARBA" id="ARBA00023136"/>
    </source>
</evidence>
<evidence type="ECO:0000256" key="1">
    <source>
        <dbReference type="ARBA" id="ARBA00004370"/>
    </source>
</evidence>
<reference evidence="10" key="1">
    <citation type="submission" date="2020-11" db="EMBL/GenBank/DDBJ databases">
        <authorList>
            <person name="Tran Van P."/>
        </authorList>
    </citation>
    <scope>NUCLEOTIDE SEQUENCE</scope>
</reference>
<keyword evidence="6" id="KW-0807">Transducer</keyword>
<evidence type="ECO:0000256" key="3">
    <source>
        <dbReference type="ARBA" id="ARBA00022692"/>
    </source>
</evidence>
<dbReference type="InterPro" id="IPR000276">
    <property type="entry name" value="GPCR_Rhodpsn"/>
</dbReference>
<keyword evidence="3 6" id="KW-0812">Transmembrane</keyword>
<dbReference type="PROSITE" id="PS00237">
    <property type="entry name" value="G_PROTEIN_RECEP_F1_1"/>
    <property type="match status" value="1"/>
</dbReference>
<evidence type="ECO:0000256" key="8">
    <source>
        <dbReference type="SAM" id="Phobius"/>
    </source>
</evidence>
<dbReference type="PRINTS" id="PR00237">
    <property type="entry name" value="GPCRRHODOPSN"/>
</dbReference>
<dbReference type="PROSITE" id="PS50262">
    <property type="entry name" value="G_PROTEIN_RECEP_F1_2"/>
    <property type="match status" value="1"/>
</dbReference>
<comment type="similarity">
    <text evidence="2 6">Belongs to the G-protein coupled receptor 1 family.</text>
</comment>
<keyword evidence="5 8" id="KW-0472">Membrane</keyword>
<dbReference type="Pfam" id="PF00001">
    <property type="entry name" value="7tm_1"/>
    <property type="match status" value="1"/>
</dbReference>
<dbReference type="EMBL" id="OC318840">
    <property type="protein sequence ID" value="CAD7403429.1"/>
    <property type="molecule type" value="Genomic_DNA"/>
</dbReference>
<dbReference type="SUPFAM" id="SSF81321">
    <property type="entry name" value="Family A G protein-coupled receptor-like"/>
    <property type="match status" value="1"/>
</dbReference>
<dbReference type="Gene3D" id="1.20.1070.10">
    <property type="entry name" value="Rhodopsin 7-helix transmembrane proteins"/>
    <property type="match status" value="1"/>
</dbReference>
<name>A0A7R9CXM1_TIMCR</name>
<protein>
    <recommendedName>
        <fullName evidence="9">G-protein coupled receptors family 1 profile domain-containing protein</fullName>
    </recommendedName>
</protein>
<feature type="transmembrane region" description="Helical" evidence="8">
    <location>
        <begin position="298"/>
        <end position="318"/>
    </location>
</feature>
<keyword evidence="6" id="KW-0297">G-protein coupled receptor</keyword>
<keyword evidence="6" id="KW-0675">Receptor</keyword>
<sequence length="508" mass="56375">MLTDAEAFLSEVCGADDWNRTDLRLPPEFNESMGHLRWVAYKLYSKEMYPHLREGRVENYYENITLSTPDRYLNLYLPVIGSLFFHESDALGHAATKLANALVVLSSTAEDGEIEVRILVGVTMPLIIVSGLLGNIMNLAVLTRPALRGVTYVYLSGLAIADLGVMLCVVPMVMRLNRCPSLTYAAAFFHAHAELVATNSCMAASIFIVVCLTIDRYISVCLPTKFRSVHTRRNARVAIATSYALAVAISCPLTALKSVCVIDPGPQGAPLPLYAFQENTPVTHSTTWLVYLWTSETAVRFGPAVILATLNLLIICKFRNLKSKRKRFRQASDKFRSRHLLDSTSTAATNAPQAGLRNRNYKEERRLVVLLTSIIVLFFVTMTPSAFLSLLYSEQRNKDLGFQAFRAAANNLEIGNFALNFYVYFLCSKEFRRVFLSVFARGPCAAPTMAVDNAKDHQGEPDDAALMEDFSRNGTTVRPSPDQTRSPNIPSPTLSKMGEIDADDKNGQ</sequence>
<feature type="transmembrane region" description="Helical" evidence="8">
    <location>
        <begin position="404"/>
        <end position="427"/>
    </location>
</feature>
<dbReference type="CDD" id="cd14978">
    <property type="entry name" value="7tmA_FMRFamide_R-like"/>
    <property type="match status" value="1"/>
</dbReference>
<dbReference type="GO" id="GO:0004930">
    <property type="term" value="F:G protein-coupled receptor activity"/>
    <property type="evidence" value="ECO:0007669"/>
    <property type="project" value="UniProtKB-KW"/>
</dbReference>
<dbReference type="InterPro" id="IPR017452">
    <property type="entry name" value="GPCR_Rhodpsn_7TM"/>
</dbReference>
<feature type="region of interest" description="Disordered" evidence="7">
    <location>
        <begin position="454"/>
        <end position="508"/>
    </location>
</feature>
<feature type="transmembrane region" description="Helical" evidence="8">
    <location>
        <begin position="367"/>
        <end position="392"/>
    </location>
</feature>
<gene>
    <name evidence="10" type="ORF">TCEB3V08_LOCUS6980</name>
</gene>
<feature type="transmembrane region" description="Helical" evidence="8">
    <location>
        <begin position="152"/>
        <end position="173"/>
    </location>
</feature>
<dbReference type="SMART" id="SM01381">
    <property type="entry name" value="7TM_GPCR_Srsx"/>
    <property type="match status" value="1"/>
</dbReference>
<feature type="transmembrane region" description="Helical" evidence="8">
    <location>
        <begin position="235"/>
        <end position="256"/>
    </location>
</feature>
<evidence type="ECO:0000256" key="2">
    <source>
        <dbReference type="ARBA" id="ARBA00010663"/>
    </source>
</evidence>
<dbReference type="AlphaFoldDB" id="A0A7R9CXM1"/>
<organism evidence="10">
    <name type="scientific">Timema cristinae</name>
    <name type="common">Walking stick</name>
    <dbReference type="NCBI Taxonomy" id="61476"/>
    <lineage>
        <taxon>Eukaryota</taxon>
        <taxon>Metazoa</taxon>
        <taxon>Ecdysozoa</taxon>
        <taxon>Arthropoda</taxon>
        <taxon>Hexapoda</taxon>
        <taxon>Insecta</taxon>
        <taxon>Pterygota</taxon>
        <taxon>Neoptera</taxon>
        <taxon>Polyneoptera</taxon>
        <taxon>Phasmatodea</taxon>
        <taxon>Timematodea</taxon>
        <taxon>Timematoidea</taxon>
        <taxon>Timematidae</taxon>
        <taxon>Timema</taxon>
    </lineage>
</organism>